<keyword evidence="2" id="KW-1185">Reference proteome</keyword>
<evidence type="ECO:0008006" key="3">
    <source>
        <dbReference type="Google" id="ProtNLM"/>
    </source>
</evidence>
<proteinExistence type="predicted"/>
<accession>A0A151SF69</accession>
<dbReference type="Gramene" id="C.cajan_24343.t">
    <property type="protein sequence ID" value="C.cajan_24343.t.cds1"/>
    <property type="gene ID" value="C.cajan_24343"/>
</dbReference>
<organism evidence="1 2">
    <name type="scientific">Cajanus cajan</name>
    <name type="common">Pigeon pea</name>
    <name type="synonym">Cajanus indicus</name>
    <dbReference type="NCBI Taxonomy" id="3821"/>
    <lineage>
        <taxon>Eukaryota</taxon>
        <taxon>Viridiplantae</taxon>
        <taxon>Streptophyta</taxon>
        <taxon>Embryophyta</taxon>
        <taxon>Tracheophyta</taxon>
        <taxon>Spermatophyta</taxon>
        <taxon>Magnoliopsida</taxon>
        <taxon>eudicotyledons</taxon>
        <taxon>Gunneridae</taxon>
        <taxon>Pentapetalae</taxon>
        <taxon>rosids</taxon>
        <taxon>fabids</taxon>
        <taxon>Fabales</taxon>
        <taxon>Fabaceae</taxon>
        <taxon>Papilionoideae</taxon>
        <taxon>50 kb inversion clade</taxon>
        <taxon>NPAAA clade</taxon>
        <taxon>indigoferoid/millettioid clade</taxon>
        <taxon>Phaseoleae</taxon>
        <taxon>Cajanus</taxon>
    </lineage>
</organism>
<dbReference type="Proteomes" id="UP000075243">
    <property type="component" value="Unassembled WGS sequence"/>
</dbReference>
<sequence length="55" mass="6417">ILQLNTKATYILAFSMSRIEYNKFYSCKTTKEMWEAIRITHKGTKDVGLKQTTTI</sequence>
<evidence type="ECO:0000313" key="2">
    <source>
        <dbReference type="Proteomes" id="UP000075243"/>
    </source>
</evidence>
<protein>
    <recommendedName>
        <fullName evidence="3">Retrovirus-related Pol polyprotein from transposon TNT 1-94</fullName>
    </recommendedName>
</protein>
<dbReference type="AlphaFoldDB" id="A0A151SF69"/>
<dbReference type="EMBL" id="KQ483413">
    <property type="protein sequence ID" value="KYP53419.1"/>
    <property type="molecule type" value="Genomic_DNA"/>
</dbReference>
<evidence type="ECO:0000313" key="1">
    <source>
        <dbReference type="EMBL" id="KYP53419.1"/>
    </source>
</evidence>
<gene>
    <name evidence="1" type="ORF">KK1_024553</name>
</gene>
<name>A0A151SF69_CAJCA</name>
<reference evidence="1" key="1">
    <citation type="journal article" date="2012" name="Nat. Biotechnol.">
        <title>Draft genome sequence of pigeonpea (Cajanus cajan), an orphan legume crop of resource-poor farmers.</title>
        <authorList>
            <person name="Varshney R.K."/>
            <person name="Chen W."/>
            <person name="Li Y."/>
            <person name="Bharti A.K."/>
            <person name="Saxena R.K."/>
            <person name="Schlueter J.A."/>
            <person name="Donoghue M.T."/>
            <person name="Azam S."/>
            <person name="Fan G."/>
            <person name="Whaley A.M."/>
            <person name="Farmer A.D."/>
            <person name="Sheridan J."/>
            <person name="Iwata A."/>
            <person name="Tuteja R."/>
            <person name="Penmetsa R.V."/>
            <person name="Wu W."/>
            <person name="Upadhyaya H.D."/>
            <person name="Yang S.P."/>
            <person name="Shah T."/>
            <person name="Saxena K.B."/>
            <person name="Michael T."/>
            <person name="McCombie W.R."/>
            <person name="Yang B."/>
            <person name="Zhang G."/>
            <person name="Yang H."/>
            <person name="Wang J."/>
            <person name="Spillane C."/>
            <person name="Cook D.R."/>
            <person name="May G.D."/>
            <person name="Xu X."/>
            <person name="Jackson S.A."/>
        </authorList>
    </citation>
    <scope>NUCLEOTIDE SEQUENCE [LARGE SCALE GENOMIC DNA]</scope>
</reference>
<feature type="non-terminal residue" evidence="1">
    <location>
        <position position="1"/>
    </location>
</feature>